<evidence type="ECO:0000313" key="3">
    <source>
        <dbReference type="Proteomes" id="UP000693946"/>
    </source>
</evidence>
<keyword evidence="1" id="KW-1133">Transmembrane helix</keyword>
<comment type="caution">
    <text evidence="2">The sequence shown here is derived from an EMBL/GenBank/DDBJ whole genome shotgun (WGS) entry which is preliminary data.</text>
</comment>
<dbReference type="AlphaFoldDB" id="A0AAV6T6R5"/>
<keyword evidence="1" id="KW-0472">Membrane</keyword>
<accession>A0AAV6T6R5</accession>
<protein>
    <submittedName>
        <fullName evidence="2">Uncharacterized protein</fullName>
    </submittedName>
</protein>
<reference evidence="2 3" key="1">
    <citation type="journal article" date="2021" name="Sci. Rep.">
        <title>Chromosome anchoring in Senegalese sole (Solea senegalensis) reveals sex-associated markers and genome rearrangements in flatfish.</title>
        <authorList>
            <person name="Guerrero-Cozar I."/>
            <person name="Gomez-Garrido J."/>
            <person name="Berbel C."/>
            <person name="Martinez-Blanch J.F."/>
            <person name="Alioto T."/>
            <person name="Claros M.G."/>
            <person name="Gagnaire P.A."/>
            <person name="Manchado M."/>
        </authorList>
    </citation>
    <scope>NUCLEOTIDE SEQUENCE [LARGE SCALE GENOMIC DNA]</scope>
    <source>
        <strain evidence="2">Sse05_10M</strain>
    </source>
</reference>
<evidence type="ECO:0000256" key="1">
    <source>
        <dbReference type="SAM" id="Phobius"/>
    </source>
</evidence>
<proteinExistence type="predicted"/>
<keyword evidence="1" id="KW-0812">Transmembrane</keyword>
<name>A0AAV6T6R5_SOLSE</name>
<evidence type="ECO:0000313" key="2">
    <source>
        <dbReference type="EMBL" id="KAG7524808.1"/>
    </source>
</evidence>
<organism evidence="2 3">
    <name type="scientific">Solea senegalensis</name>
    <name type="common">Senegalese sole</name>
    <dbReference type="NCBI Taxonomy" id="28829"/>
    <lineage>
        <taxon>Eukaryota</taxon>
        <taxon>Metazoa</taxon>
        <taxon>Chordata</taxon>
        <taxon>Craniata</taxon>
        <taxon>Vertebrata</taxon>
        <taxon>Euteleostomi</taxon>
        <taxon>Actinopterygii</taxon>
        <taxon>Neopterygii</taxon>
        <taxon>Teleostei</taxon>
        <taxon>Neoteleostei</taxon>
        <taxon>Acanthomorphata</taxon>
        <taxon>Carangaria</taxon>
        <taxon>Pleuronectiformes</taxon>
        <taxon>Pleuronectoidei</taxon>
        <taxon>Soleidae</taxon>
        <taxon>Solea</taxon>
    </lineage>
</organism>
<keyword evidence="3" id="KW-1185">Reference proteome</keyword>
<dbReference type="Proteomes" id="UP000693946">
    <property type="component" value="Linkage Group LG1"/>
</dbReference>
<sequence length="112" mass="12936">MALHYRTHVPFSLSSHSSYCFPPFCKFLLCCNSLPFYFPVNTFCTSLCVCVCVCVSIYQYADGRYWVYSPVLGRRKLNSSSSYNTQEDRSWVYSPLHYSSESRRSSDGESET</sequence>
<dbReference type="EMBL" id="JAGKHQ010000001">
    <property type="protein sequence ID" value="KAG7524808.1"/>
    <property type="molecule type" value="Genomic_DNA"/>
</dbReference>
<gene>
    <name evidence="2" type="ORF">JOB18_017205</name>
</gene>
<feature type="transmembrane region" description="Helical" evidence="1">
    <location>
        <begin position="36"/>
        <end position="58"/>
    </location>
</feature>